<proteinExistence type="predicted"/>
<sequence>MTTAATAPTPTLAPPLRLRPVDALGVPLALATAWSLIDAGLDAAAVVPLFAAALAAPLLWRVDVAEHRLPNAVTLPLLLVGAVGAAARLATGDLAPVAALASAGVLLVMAVAGGMGMGDVKLGAALALATSTLGWIAPLAGLAAAVVVGGLAGLVALAAGRRSLAFGPSLLAGHALVGALAVASSAV</sequence>
<keyword evidence="4" id="KW-1185">Reference proteome</keyword>
<evidence type="ECO:0000259" key="2">
    <source>
        <dbReference type="Pfam" id="PF01478"/>
    </source>
</evidence>
<organism evidence="3 4">
    <name type="scientific">Agrococcus pavilionensis RW1</name>
    <dbReference type="NCBI Taxonomy" id="1330458"/>
    <lineage>
        <taxon>Bacteria</taxon>
        <taxon>Bacillati</taxon>
        <taxon>Actinomycetota</taxon>
        <taxon>Actinomycetes</taxon>
        <taxon>Micrococcales</taxon>
        <taxon>Microbacteriaceae</taxon>
        <taxon>Agrococcus</taxon>
    </lineage>
</organism>
<dbReference type="Gene3D" id="1.20.120.1220">
    <property type="match status" value="1"/>
</dbReference>
<evidence type="ECO:0000313" key="3">
    <source>
        <dbReference type="EMBL" id="ERG63576.1"/>
    </source>
</evidence>
<feature type="transmembrane region" description="Helical" evidence="1">
    <location>
        <begin position="135"/>
        <end position="157"/>
    </location>
</feature>
<name>U1MNV0_9MICO</name>
<dbReference type="GO" id="GO:0016020">
    <property type="term" value="C:membrane"/>
    <property type="evidence" value="ECO:0007669"/>
    <property type="project" value="InterPro"/>
</dbReference>
<comment type="caution">
    <text evidence="3">The sequence shown here is derived from an EMBL/GenBank/DDBJ whole genome shotgun (WGS) entry which is preliminary data.</text>
</comment>
<reference evidence="3 4" key="1">
    <citation type="journal article" date="2013" name="Genome Announc.">
        <title>First draft genome sequence from a member of the genus agrococcus, isolated from modern microbialites.</title>
        <authorList>
            <person name="White R.A.III."/>
            <person name="Grassa C.J."/>
            <person name="Suttle C.A."/>
        </authorList>
    </citation>
    <scope>NUCLEOTIDE SEQUENCE [LARGE SCALE GENOMIC DNA]</scope>
    <source>
        <strain evidence="3 4">RW1</strain>
    </source>
</reference>
<dbReference type="Proteomes" id="UP000016462">
    <property type="component" value="Unassembled WGS sequence"/>
</dbReference>
<evidence type="ECO:0000313" key="4">
    <source>
        <dbReference type="Proteomes" id="UP000016462"/>
    </source>
</evidence>
<keyword evidence="1" id="KW-0812">Transmembrane</keyword>
<accession>U1MNV0</accession>
<dbReference type="RefSeq" id="WP_021011033.1">
    <property type="nucleotide sequence ID" value="NZ_ASHR01000030.1"/>
</dbReference>
<protein>
    <recommendedName>
        <fullName evidence="2">Prepilin type IV endopeptidase peptidase domain-containing protein</fullName>
    </recommendedName>
</protein>
<keyword evidence="1" id="KW-1133">Transmembrane helix</keyword>
<keyword evidence="1" id="KW-0472">Membrane</keyword>
<evidence type="ECO:0000256" key="1">
    <source>
        <dbReference type="SAM" id="Phobius"/>
    </source>
</evidence>
<dbReference type="Pfam" id="PF01478">
    <property type="entry name" value="Peptidase_A24"/>
    <property type="match status" value="1"/>
</dbReference>
<dbReference type="EMBL" id="ASHR01000030">
    <property type="protein sequence ID" value="ERG63576.1"/>
    <property type="molecule type" value="Genomic_DNA"/>
</dbReference>
<feature type="domain" description="Prepilin type IV endopeptidase peptidase" evidence="2">
    <location>
        <begin position="61"/>
        <end position="151"/>
    </location>
</feature>
<dbReference type="GO" id="GO:0004190">
    <property type="term" value="F:aspartic-type endopeptidase activity"/>
    <property type="evidence" value="ECO:0007669"/>
    <property type="project" value="InterPro"/>
</dbReference>
<feature type="transmembrane region" description="Helical" evidence="1">
    <location>
        <begin position="72"/>
        <end position="90"/>
    </location>
</feature>
<gene>
    <name evidence="3" type="ORF">L332_03795</name>
</gene>
<dbReference type="AlphaFoldDB" id="U1MNV0"/>
<feature type="transmembrane region" description="Helical" evidence="1">
    <location>
        <begin position="39"/>
        <end position="60"/>
    </location>
</feature>
<feature type="transmembrane region" description="Helical" evidence="1">
    <location>
        <begin position="97"/>
        <end position="115"/>
    </location>
</feature>
<dbReference type="InterPro" id="IPR000045">
    <property type="entry name" value="Prepilin_IV_endopep_pep"/>
</dbReference>
<feature type="transmembrane region" description="Helical" evidence="1">
    <location>
        <begin position="164"/>
        <end position="186"/>
    </location>
</feature>